<accession>A0A6B2H7R4</accession>
<evidence type="ECO:0000313" key="1">
    <source>
        <dbReference type="EMBL" id="NDK55164.1"/>
    </source>
</evidence>
<keyword evidence="2" id="KW-1185">Reference proteome</keyword>
<gene>
    <name evidence="1" type="ORF">GWO68_04460</name>
</gene>
<evidence type="ECO:0008006" key="3">
    <source>
        <dbReference type="Google" id="ProtNLM"/>
    </source>
</evidence>
<evidence type="ECO:0000313" key="2">
    <source>
        <dbReference type="Proteomes" id="UP000478546"/>
    </source>
</evidence>
<proteinExistence type="predicted"/>
<dbReference type="SUPFAM" id="SSF49464">
    <property type="entry name" value="Carboxypeptidase regulatory domain-like"/>
    <property type="match status" value="1"/>
</dbReference>
<dbReference type="AlphaFoldDB" id="A0A6B2H7R4"/>
<dbReference type="EMBL" id="JAAEAA010000004">
    <property type="protein sequence ID" value="NDK55164.1"/>
    <property type="molecule type" value="Genomic_DNA"/>
</dbReference>
<protein>
    <recommendedName>
        <fullName evidence="3">Lipoprotein</fullName>
    </recommendedName>
</protein>
<dbReference type="PROSITE" id="PS51257">
    <property type="entry name" value="PROKAR_LIPOPROTEIN"/>
    <property type="match status" value="1"/>
</dbReference>
<sequence length="138" mass="15584">MKNLLFYLLISALFVSCKTEQLALTPTYNKGGYTFKVYKSKYLAAQDSIYIGGSVYDIVTKELLEGAVVNYGCNYYGDQLGNYSLITRPYSIGYPLVSRYVGYLNVETTPVIFQAGDSVRIDFYIAQDERPLIHCDGY</sequence>
<dbReference type="RefSeq" id="WP_162345217.1">
    <property type="nucleotide sequence ID" value="NZ_JAAEAA010000004.1"/>
</dbReference>
<name>A0A6B2H7R4_9BACT</name>
<comment type="caution">
    <text evidence="1">The sequence shown here is derived from an EMBL/GenBank/DDBJ whole genome shotgun (WGS) entry which is preliminary data.</text>
</comment>
<reference evidence="1 2" key="1">
    <citation type="submission" date="2020-01" db="EMBL/GenBank/DDBJ databases">
        <authorList>
            <person name="Kim M.K."/>
        </authorList>
    </citation>
    <scope>NUCLEOTIDE SEQUENCE [LARGE SCALE GENOMIC DNA]</scope>
    <source>
        <strain evidence="1 2">BT213</strain>
    </source>
</reference>
<dbReference type="InterPro" id="IPR008969">
    <property type="entry name" value="CarboxyPept-like_regulatory"/>
</dbReference>
<organism evidence="1 2">
    <name type="scientific">Pontibacter fetidus</name>
    <dbReference type="NCBI Taxonomy" id="2700082"/>
    <lineage>
        <taxon>Bacteria</taxon>
        <taxon>Pseudomonadati</taxon>
        <taxon>Bacteroidota</taxon>
        <taxon>Cytophagia</taxon>
        <taxon>Cytophagales</taxon>
        <taxon>Hymenobacteraceae</taxon>
        <taxon>Pontibacter</taxon>
    </lineage>
</organism>
<dbReference type="Proteomes" id="UP000478546">
    <property type="component" value="Unassembled WGS sequence"/>
</dbReference>